<protein>
    <submittedName>
        <fullName evidence="1">Uncharacterized protein</fullName>
    </submittedName>
</protein>
<proteinExistence type="predicted"/>
<dbReference type="Proteomes" id="UP000004986">
    <property type="component" value="Unassembled WGS sequence"/>
</dbReference>
<evidence type="ECO:0000313" key="2">
    <source>
        <dbReference type="Proteomes" id="UP000004986"/>
    </source>
</evidence>
<accession>F3GAQ1</accession>
<reference evidence="1 2" key="1">
    <citation type="journal article" date="2011" name="PLoS Pathog.">
        <title>Dynamic evolution of pathogenicity revealed by sequencing and comparative genomics of 19 Pseudomonas syringae isolates.</title>
        <authorList>
            <person name="Baltrus D.A."/>
            <person name="Nishimura M.T."/>
            <person name="Romanchuk A."/>
            <person name="Chang J.H."/>
            <person name="Mukhtar M.S."/>
            <person name="Cherkis K."/>
            <person name="Roach J."/>
            <person name="Grant S.R."/>
            <person name="Jones C.D."/>
            <person name="Dangl J.L."/>
        </authorList>
    </citation>
    <scope>NUCLEOTIDE SEQUENCE [LARGE SCALE GENOMIC DNA]</scope>
    <source>
        <strain evidence="1 2">1704B</strain>
    </source>
</reference>
<sequence length="320" mass="36560">MARNFIEYARYVLDTIAEGADVATFAAARLRPPPPDQAKALTEEFLRLEISSAEYVAPTARFYEITFNQQKFLGLVNIPIGEDALTELESVGIYSVDASEALLLASAKEMNLQKSTALTLDELEEVILSQQDDAEFYKGHDIFEILEHFEKITYYNVAANSAFHGRELSEVAYRIATYSQTLVNPKLRSFIDQYRALLSYPGAFMKRNIFWSLTSTHNKHAFLELYRCIESVYTLPRALALKRKAGLTIAGHQVAKMCVEELNWRRKEEDSLKQIFLLIPASEYQRLPLSSFDHDKSEGWAFTVADDFKKKCDQFSDPYI</sequence>
<organism evidence="1 2">
    <name type="scientific">Pseudomonas syringae pv. pisi str. 1704B</name>
    <dbReference type="NCBI Taxonomy" id="629263"/>
    <lineage>
        <taxon>Bacteria</taxon>
        <taxon>Pseudomonadati</taxon>
        <taxon>Pseudomonadota</taxon>
        <taxon>Gammaproteobacteria</taxon>
        <taxon>Pseudomonadales</taxon>
        <taxon>Pseudomonadaceae</taxon>
        <taxon>Pseudomonas</taxon>
        <taxon>Pseudomonas syringae</taxon>
    </lineage>
</organism>
<dbReference type="PATRIC" id="fig|629263.4.peg.2929"/>
<keyword evidence="2" id="KW-1185">Reference proteome</keyword>
<name>F3GAQ1_PSESJ</name>
<dbReference type="HOGENOM" id="CLU_868407_0_0_6"/>
<dbReference type="AlphaFoldDB" id="F3GAQ1"/>
<dbReference type="BioCyc" id="PSYR629263:G11X0-3274-MONOMER"/>
<comment type="caution">
    <text evidence="1">The sequence shown here is derived from an EMBL/GenBank/DDBJ whole genome shotgun (WGS) entry which is preliminary data.</text>
</comment>
<gene>
    <name evidence="1" type="ORF">PSYPI_17867</name>
</gene>
<evidence type="ECO:0000313" key="1">
    <source>
        <dbReference type="EMBL" id="EGH44151.1"/>
    </source>
</evidence>
<dbReference type="EMBL" id="AEAI01000880">
    <property type="protein sequence ID" value="EGH44151.1"/>
    <property type="molecule type" value="Genomic_DNA"/>
</dbReference>